<dbReference type="PANTHER" id="PTHR33074">
    <property type="entry name" value="EXPRESSED PROTEIN-RELATED"/>
    <property type="match status" value="1"/>
</dbReference>
<reference evidence="2" key="1">
    <citation type="submission" date="2024-10" db="EMBL/GenBank/DDBJ databases">
        <authorList>
            <person name="Ryan C."/>
        </authorList>
    </citation>
    <scope>NUCLEOTIDE SEQUENCE [LARGE SCALE GENOMIC DNA]</scope>
</reference>
<feature type="domain" description="DUF1618" evidence="1">
    <location>
        <begin position="2"/>
        <end position="81"/>
    </location>
</feature>
<evidence type="ECO:0000313" key="2">
    <source>
        <dbReference type="EMBL" id="CAL4995034.1"/>
    </source>
</evidence>
<dbReference type="Proteomes" id="UP001497457">
    <property type="component" value="Chromosome 24b"/>
</dbReference>
<gene>
    <name evidence="2" type="ORF">URODEC1_LOCUS62177</name>
</gene>
<dbReference type="Pfam" id="PF07762">
    <property type="entry name" value="DUF1618"/>
    <property type="match status" value="1"/>
</dbReference>
<keyword evidence="3" id="KW-1185">Reference proteome</keyword>
<accession>A0ABC9B5I8</accession>
<protein>
    <recommendedName>
        <fullName evidence="1">DUF1618 domain-containing protein</fullName>
    </recommendedName>
</protein>
<dbReference type="AlphaFoldDB" id="A0ABC9B5I8"/>
<name>A0ABC9B5I8_9POAL</name>
<dbReference type="PANTHER" id="PTHR33074:SF124">
    <property type="entry name" value="DUF1618 DOMAIN-CONTAINING PROTEIN"/>
    <property type="match status" value="1"/>
</dbReference>
<proteinExistence type="predicted"/>
<organism evidence="2 3">
    <name type="scientific">Urochloa decumbens</name>
    <dbReference type="NCBI Taxonomy" id="240449"/>
    <lineage>
        <taxon>Eukaryota</taxon>
        <taxon>Viridiplantae</taxon>
        <taxon>Streptophyta</taxon>
        <taxon>Embryophyta</taxon>
        <taxon>Tracheophyta</taxon>
        <taxon>Spermatophyta</taxon>
        <taxon>Magnoliopsida</taxon>
        <taxon>Liliopsida</taxon>
        <taxon>Poales</taxon>
        <taxon>Poaceae</taxon>
        <taxon>PACMAD clade</taxon>
        <taxon>Panicoideae</taxon>
        <taxon>Panicodae</taxon>
        <taxon>Paniceae</taxon>
        <taxon>Melinidinae</taxon>
        <taxon>Urochloa</taxon>
    </lineage>
</organism>
<sequence length="251" mass="28474">MVKFVGIFPRCCCGNTGSTHCKHSLHAYTINIWTLRMDDMVWDKEGMVDATELWALSAYEGIPRVPLVRPVLSLDDPHKIYFVVYEWYHVRDGGDETAWLISFDTRRKALLSVSRRTDGPWIIIYGELLPSRVSCYFDSSPRISNGASSWTDGHMDMIPSSPVAVIDETLINEAGNSAGSSSKLTLEPAMQESAFMAAFLEIPRYGLERDNMLKAYGILSDDNGRRFRSLLRLPKNLRKDWLLMEIKASKD</sequence>
<evidence type="ECO:0000259" key="1">
    <source>
        <dbReference type="Pfam" id="PF07762"/>
    </source>
</evidence>
<dbReference type="EMBL" id="OZ075134">
    <property type="protein sequence ID" value="CAL4995034.1"/>
    <property type="molecule type" value="Genomic_DNA"/>
</dbReference>
<dbReference type="InterPro" id="IPR011676">
    <property type="entry name" value="DUF1618"/>
</dbReference>
<evidence type="ECO:0000313" key="3">
    <source>
        <dbReference type="Proteomes" id="UP001497457"/>
    </source>
</evidence>